<dbReference type="Proteomes" id="UP000028483">
    <property type="component" value="Unassembled WGS sequence"/>
</dbReference>
<reference evidence="2" key="1">
    <citation type="submission" date="2013-07" db="EMBL/GenBank/DDBJ databases">
        <title>Sub-species coevolution in mutualistic symbiosis.</title>
        <authorList>
            <person name="Murfin K."/>
            <person name="Klassen J."/>
            <person name="Lee M."/>
            <person name="Forst S."/>
            <person name="Stock P."/>
            <person name="Goodrich-Blair H."/>
        </authorList>
    </citation>
    <scope>NUCLEOTIDE SEQUENCE [LARGE SCALE GENOMIC DNA]</scope>
    <source>
        <strain evidence="2">Oregonense</strain>
    </source>
</reference>
<keyword evidence="1" id="KW-0812">Transmembrane</keyword>
<gene>
    <name evidence="2" type="ORF">XBO1_290012</name>
</gene>
<dbReference type="AlphaFoldDB" id="A0A077P9A9"/>
<name>A0A077P9A9_XENBV</name>
<evidence type="ECO:0000256" key="1">
    <source>
        <dbReference type="SAM" id="Phobius"/>
    </source>
</evidence>
<protein>
    <submittedName>
        <fullName evidence="2">Uncharacterized protein</fullName>
    </submittedName>
</protein>
<keyword evidence="1" id="KW-1133">Transmembrane helix</keyword>
<feature type="transmembrane region" description="Helical" evidence="1">
    <location>
        <begin position="30"/>
        <end position="58"/>
    </location>
</feature>
<comment type="caution">
    <text evidence="2">The sequence shown here is derived from an EMBL/GenBank/DDBJ whole genome shotgun (WGS) entry which is preliminary data.</text>
</comment>
<dbReference type="EMBL" id="CBSX010000192">
    <property type="protein sequence ID" value="CDH07419.1"/>
    <property type="molecule type" value="Genomic_DNA"/>
</dbReference>
<accession>A0A077P9A9</accession>
<organism evidence="2 3">
    <name type="scientific">Xenorhabdus bovienii str. oregonense</name>
    <dbReference type="NCBI Taxonomy" id="1398202"/>
    <lineage>
        <taxon>Bacteria</taxon>
        <taxon>Pseudomonadati</taxon>
        <taxon>Pseudomonadota</taxon>
        <taxon>Gammaproteobacteria</taxon>
        <taxon>Enterobacterales</taxon>
        <taxon>Morganellaceae</taxon>
        <taxon>Xenorhabdus</taxon>
    </lineage>
</organism>
<evidence type="ECO:0000313" key="3">
    <source>
        <dbReference type="Proteomes" id="UP000028483"/>
    </source>
</evidence>
<keyword evidence="1" id="KW-0472">Membrane</keyword>
<sequence length="61" mass="7141">MWRELYGNLRIYSGENVPEKLANRIVEPNSGFICILKIIILLLYYYGGFSIFFVLLALRLI</sequence>
<dbReference type="HOGENOM" id="CLU_2959876_0_0_6"/>
<proteinExistence type="predicted"/>
<evidence type="ECO:0000313" key="2">
    <source>
        <dbReference type="EMBL" id="CDH07419.1"/>
    </source>
</evidence>